<name>A0A383DLU1_9ZZZZ</name>
<dbReference type="AlphaFoldDB" id="A0A383DLU1"/>
<organism evidence="1">
    <name type="scientific">marine metagenome</name>
    <dbReference type="NCBI Taxonomy" id="408172"/>
    <lineage>
        <taxon>unclassified sequences</taxon>
        <taxon>metagenomes</taxon>
        <taxon>ecological metagenomes</taxon>
    </lineage>
</organism>
<protein>
    <submittedName>
        <fullName evidence="1">Uncharacterized protein</fullName>
    </submittedName>
</protein>
<reference evidence="1" key="1">
    <citation type="submission" date="2018-05" db="EMBL/GenBank/DDBJ databases">
        <authorList>
            <person name="Lanie J.A."/>
            <person name="Ng W.-L."/>
            <person name="Kazmierczak K.M."/>
            <person name="Andrzejewski T.M."/>
            <person name="Davidsen T.M."/>
            <person name="Wayne K.J."/>
            <person name="Tettelin H."/>
            <person name="Glass J.I."/>
            <person name="Rusch D."/>
            <person name="Podicherti R."/>
            <person name="Tsui H.-C.T."/>
            <person name="Winkler M.E."/>
        </authorList>
    </citation>
    <scope>NUCLEOTIDE SEQUENCE</scope>
</reference>
<accession>A0A383DLU1</accession>
<proteinExistence type="predicted"/>
<gene>
    <name evidence="1" type="ORF">METZ01_LOCUS498163</name>
</gene>
<sequence length="44" mass="5031">MVSNKNKLFESSINESTDANEKKMIKSKLDILTKESLGLEFKKI</sequence>
<evidence type="ECO:0000313" key="1">
    <source>
        <dbReference type="EMBL" id="SVE45309.1"/>
    </source>
</evidence>
<dbReference type="EMBL" id="UINC01218337">
    <property type="protein sequence ID" value="SVE45309.1"/>
    <property type="molecule type" value="Genomic_DNA"/>
</dbReference>